<dbReference type="InterPro" id="IPR015421">
    <property type="entry name" value="PyrdxlP-dep_Trfase_major"/>
</dbReference>
<dbReference type="GO" id="GO:0030170">
    <property type="term" value="F:pyridoxal phosphate binding"/>
    <property type="evidence" value="ECO:0007669"/>
    <property type="project" value="TreeGrafter"/>
</dbReference>
<evidence type="ECO:0008006" key="3">
    <source>
        <dbReference type="Google" id="ProtNLM"/>
    </source>
</evidence>
<dbReference type="PANTHER" id="PTHR30244:SF36">
    <property type="entry name" value="3-OXO-GLUCOSE-6-PHOSPHATE:GLUTAMATE AMINOTRANSFERASE"/>
    <property type="match status" value="1"/>
</dbReference>
<dbReference type="InterPro" id="IPR015424">
    <property type="entry name" value="PyrdxlP-dep_Trfase"/>
</dbReference>
<organism evidence="2">
    <name type="scientific">marine sediment metagenome</name>
    <dbReference type="NCBI Taxonomy" id="412755"/>
    <lineage>
        <taxon>unclassified sequences</taxon>
        <taxon>metagenomes</taxon>
        <taxon>ecological metagenomes</taxon>
    </lineage>
</organism>
<dbReference type="GO" id="GO:0000271">
    <property type="term" value="P:polysaccharide biosynthetic process"/>
    <property type="evidence" value="ECO:0007669"/>
    <property type="project" value="TreeGrafter"/>
</dbReference>
<evidence type="ECO:0000256" key="1">
    <source>
        <dbReference type="ARBA" id="ARBA00022898"/>
    </source>
</evidence>
<dbReference type="AlphaFoldDB" id="X0XGF3"/>
<accession>X0XGF3</accession>
<dbReference type="EMBL" id="BARS01045593">
    <property type="protein sequence ID" value="GAG34462.1"/>
    <property type="molecule type" value="Genomic_DNA"/>
</dbReference>
<proteinExistence type="predicted"/>
<sequence>MYVPIFDLRVTNQELKDELMKAFETVLGHGKLFMGPEVEEFEEEVARDVGTRYAVGVSSGSSALYMALKACGIGPGDEVITTPLTWIITVNAIA</sequence>
<dbReference type="GO" id="GO:0008483">
    <property type="term" value="F:transaminase activity"/>
    <property type="evidence" value="ECO:0007669"/>
    <property type="project" value="TreeGrafter"/>
</dbReference>
<feature type="non-terminal residue" evidence="2">
    <location>
        <position position="94"/>
    </location>
</feature>
<keyword evidence="1" id="KW-0663">Pyridoxal phosphate</keyword>
<evidence type="ECO:0000313" key="2">
    <source>
        <dbReference type="EMBL" id="GAG34462.1"/>
    </source>
</evidence>
<dbReference type="SUPFAM" id="SSF53383">
    <property type="entry name" value="PLP-dependent transferases"/>
    <property type="match status" value="1"/>
</dbReference>
<reference evidence="2" key="1">
    <citation type="journal article" date="2014" name="Front. Microbiol.">
        <title>High frequency of phylogenetically diverse reductive dehalogenase-homologous genes in deep subseafloor sedimentary metagenomes.</title>
        <authorList>
            <person name="Kawai M."/>
            <person name="Futagami T."/>
            <person name="Toyoda A."/>
            <person name="Takaki Y."/>
            <person name="Nishi S."/>
            <person name="Hori S."/>
            <person name="Arai W."/>
            <person name="Tsubouchi T."/>
            <person name="Morono Y."/>
            <person name="Uchiyama I."/>
            <person name="Ito T."/>
            <person name="Fujiyama A."/>
            <person name="Inagaki F."/>
            <person name="Takami H."/>
        </authorList>
    </citation>
    <scope>NUCLEOTIDE SEQUENCE</scope>
    <source>
        <strain evidence="2">Expedition CK06-06</strain>
    </source>
</reference>
<gene>
    <name evidence="2" type="ORF">S01H1_68734</name>
</gene>
<dbReference type="InterPro" id="IPR000653">
    <property type="entry name" value="DegT/StrS_aminotransferase"/>
</dbReference>
<dbReference type="Gene3D" id="3.40.640.10">
    <property type="entry name" value="Type I PLP-dependent aspartate aminotransferase-like (Major domain)"/>
    <property type="match status" value="1"/>
</dbReference>
<dbReference type="PANTHER" id="PTHR30244">
    <property type="entry name" value="TRANSAMINASE"/>
    <property type="match status" value="1"/>
</dbReference>
<comment type="caution">
    <text evidence="2">The sequence shown here is derived from an EMBL/GenBank/DDBJ whole genome shotgun (WGS) entry which is preliminary data.</text>
</comment>
<name>X0XGF3_9ZZZZ</name>
<dbReference type="Pfam" id="PF01041">
    <property type="entry name" value="DegT_DnrJ_EryC1"/>
    <property type="match status" value="1"/>
</dbReference>
<protein>
    <recommendedName>
        <fullName evidence="3">DegT/DnrJ/EryC1/StrS aminotransferase family protein</fullName>
    </recommendedName>
</protein>